<protein>
    <submittedName>
        <fullName evidence="1">Uncharacterized protein</fullName>
    </submittedName>
</protein>
<dbReference type="AlphaFoldDB" id="A0A1R1XMJ9"/>
<gene>
    <name evidence="1" type="ORF">AYI70_g6981</name>
</gene>
<dbReference type="Proteomes" id="UP000187283">
    <property type="component" value="Unassembled WGS sequence"/>
</dbReference>
<keyword evidence="2" id="KW-1185">Reference proteome</keyword>
<reference evidence="1 2" key="1">
    <citation type="submission" date="2017-01" db="EMBL/GenBank/DDBJ databases">
        <authorList>
            <person name="Mah S.A."/>
            <person name="Swanson W.J."/>
            <person name="Moy G.W."/>
            <person name="Vacquier V.D."/>
        </authorList>
    </citation>
    <scope>NUCLEOTIDE SEQUENCE [LARGE SCALE GENOMIC DNA]</scope>
    <source>
        <strain evidence="1 2">GSMNP</strain>
    </source>
</reference>
<sequence>MRHRSWIGQRRSSGLFLHAGDSLICSTASSTYSANFNMVACATPGHLHFHPAPKPTATQICYTLTYP</sequence>
<name>A0A1R1XMJ9_9FUNG</name>
<comment type="caution">
    <text evidence="1">The sequence shown here is derived from an EMBL/GenBank/DDBJ whole genome shotgun (WGS) entry which is preliminary data.</text>
</comment>
<evidence type="ECO:0000313" key="1">
    <source>
        <dbReference type="EMBL" id="OMJ15858.1"/>
    </source>
</evidence>
<organism evidence="1 2">
    <name type="scientific">Smittium culicis</name>
    <dbReference type="NCBI Taxonomy" id="133412"/>
    <lineage>
        <taxon>Eukaryota</taxon>
        <taxon>Fungi</taxon>
        <taxon>Fungi incertae sedis</taxon>
        <taxon>Zoopagomycota</taxon>
        <taxon>Kickxellomycotina</taxon>
        <taxon>Harpellomycetes</taxon>
        <taxon>Harpellales</taxon>
        <taxon>Legeriomycetaceae</taxon>
        <taxon>Smittium</taxon>
    </lineage>
</organism>
<evidence type="ECO:0000313" key="2">
    <source>
        <dbReference type="Proteomes" id="UP000187283"/>
    </source>
</evidence>
<proteinExistence type="predicted"/>
<accession>A0A1R1XMJ9</accession>
<dbReference type="EMBL" id="LSSN01002529">
    <property type="protein sequence ID" value="OMJ15858.1"/>
    <property type="molecule type" value="Genomic_DNA"/>
</dbReference>